<reference evidence="3 4" key="1">
    <citation type="journal article" date="2020" name="Arch. Microbiol.">
        <title>Bradyrhizobium uaiense sp. nov., a new highly efficient cowpea symbiont.</title>
        <authorList>
            <person name="Cabral Michel D."/>
            <person name="Azarias Guimaraes A."/>
            <person name="Martins da Costa E."/>
            <person name="Soares de Carvalho T."/>
            <person name="Balsanelli E."/>
            <person name="Willems A."/>
            <person name="Maltempi de Souza E."/>
            <person name="de Souza Moreira F.M."/>
        </authorList>
    </citation>
    <scope>NUCLEOTIDE SEQUENCE [LARGE SCALE GENOMIC DNA]</scope>
    <source>
        <strain evidence="3 4">UFLA 03-164</strain>
    </source>
</reference>
<dbReference type="EMBL" id="VKHP01000067">
    <property type="protein sequence ID" value="NEU97729.1"/>
    <property type="molecule type" value="Genomic_DNA"/>
</dbReference>
<proteinExistence type="predicted"/>
<dbReference type="AlphaFoldDB" id="A0A6P1BHN0"/>
<evidence type="ECO:0000256" key="2">
    <source>
        <dbReference type="SAM" id="SignalP"/>
    </source>
</evidence>
<feature type="chain" id="PRO_5026862412" evidence="2">
    <location>
        <begin position="31"/>
        <end position="190"/>
    </location>
</feature>
<feature type="region of interest" description="Disordered" evidence="1">
    <location>
        <begin position="47"/>
        <end position="84"/>
    </location>
</feature>
<evidence type="ECO:0000313" key="3">
    <source>
        <dbReference type="EMBL" id="NEU97729.1"/>
    </source>
</evidence>
<protein>
    <submittedName>
        <fullName evidence="3">Uncharacterized protein</fullName>
    </submittedName>
</protein>
<keyword evidence="4" id="KW-1185">Reference proteome</keyword>
<evidence type="ECO:0000313" key="4">
    <source>
        <dbReference type="Proteomes" id="UP000468531"/>
    </source>
</evidence>
<organism evidence="3 4">
    <name type="scientific">Bradyrhizobium uaiense</name>
    <dbReference type="NCBI Taxonomy" id="2594946"/>
    <lineage>
        <taxon>Bacteria</taxon>
        <taxon>Pseudomonadati</taxon>
        <taxon>Pseudomonadota</taxon>
        <taxon>Alphaproteobacteria</taxon>
        <taxon>Hyphomicrobiales</taxon>
        <taxon>Nitrobacteraceae</taxon>
        <taxon>Bradyrhizobium</taxon>
    </lineage>
</organism>
<evidence type="ECO:0000256" key="1">
    <source>
        <dbReference type="SAM" id="MobiDB-lite"/>
    </source>
</evidence>
<feature type="signal peptide" evidence="2">
    <location>
        <begin position="1"/>
        <end position="30"/>
    </location>
</feature>
<keyword evidence="2" id="KW-0732">Signal</keyword>
<gene>
    <name evidence="3" type="ORF">FNJ47_18295</name>
</gene>
<name>A0A6P1BHN0_9BRAD</name>
<dbReference type="Proteomes" id="UP000468531">
    <property type="component" value="Unassembled WGS sequence"/>
</dbReference>
<sequence length="190" mass="19963">MRLSPSLAASSAVAVLSTALLCALSGTAVSQITTGQVAPLPSITVDAPKQAAKPQSLKRQATTGPYRRTSSSDHTRSRAAQAPSFAPDSVMGRIAKLERSSSSCNGGCETSFRQGNAPWVGCSLSVGENSTGAFSSTCRDTLTYKTYAECTDTKIFIGWISREARWHCSSLLAAGKLAGEKQQVAESARR</sequence>
<comment type="caution">
    <text evidence="3">The sequence shown here is derived from an EMBL/GenBank/DDBJ whole genome shotgun (WGS) entry which is preliminary data.</text>
</comment>
<accession>A0A6P1BHN0</accession>